<dbReference type="EMBL" id="ABEU02000002">
    <property type="protein sequence ID" value="PNR59772.1"/>
    <property type="molecule type" value="Genomic_DNA"/>
</dbReference>
<evidence type="ECO:0000313" key="2">
    <source>
        <dbReference type="EnsemblPlants" id="Pp3c2_11930V3.1"/>
    </source>
</evidence>
<organism evidence="1">
    <name type="scientific">Physcomitrium patens</name>
    <name type="common">Spreading-leaved earth moss</name>
    <name type="synonym">Physcomitrella patens</name>
    <dbReference type="NCBI Taxonomy" id="3218"/>
    <lineage>
        <taxon>Eukaryota</taxon>
        <taxon>Viridiplantae</taxon>
        <taxon>Streptophyta</taxon>
        <taxon>Embryophyta</taxon>
        <taxon>Bryophyta</taxon>
        <taxon>Bryophytina</taxon>
        <taxon>Bryopsida</taxon>
        <taxon>Funariidae</taxon>
        <taxon>Funariales</taxon>
        <taxon>Funariaceae</taxon>
        <taxon>Physcomitrium</taxon>
    </lineage>
</organism>
<gene>
    <name evidence="1" type="ORF">PHYPA_002564</name>
</gene>
<reference evidence="1 3" key="1">
    <citation type="journal article" date="2008" name="Science">
        <title>The Physcomitrella genome reveals evolutionary insights into the conquest of land by plants.</title>
        <authorList>
            <person name="Rensing S."/>
            <person name="Lang D."/>
            <person name="Zimmer A."/>
            <person name="Terry A."/>
            <person name="Salamov A."/>
            <person name="Shapiro H."/>
            <person name="Nishiyama T."/>
            <person name="Perroud P.-F."/>
            <person name="Lindquist E."/>
            <person name="Kamisugi Y."/>
            <person name="Tanahashi T."/>
            <person name="Sakakibara K."/>
            <person name="Fujita T."/>
            <person name="Oishi K."/>
            <person name="Shin-I T."/>
            <person name="Kuroki Y."/>
            <person name="Toyoda A."/>
            <person name="Suzuki Y."/>
            <person name="Hashimoto A."/>
            <person name="Yamaguchi K."/>
            <person name="Sugano A."/>
            <person name="Kohara Y."/>
            <person name="Fujiyama A."/>
            <person name="Anterola A."/>
            <person name="Aoki S."/>
            <person name="Ashton N."/>
            <person name="Barbazuk W.B."/>
            <person name="Barker E."/>
            <person name="Bennetzen J."/>
            <person name="Bezanilla M."/>
            <person name="Blankenship R."/>
            <person name="Cho S.H."/>
            <person name="Dutcher S."/>
            <person name="Estelle M."/>
            <person name="Fawcett J.A."/>
            <person name="Gundlach H."/>
            <person name="Hanada K."/>
            <person name="Heyl A."/>
            <person name="Hicks K.A."/>
            <person name="Hugh J."/>
            <person name="Lohr M."/>
            <person name="Mayer K."/>
            <person name="Melkozernov A."/>
            <person name="Murata T."/>
            <person name="Nelson D."/>
            <person name="Pils B."/>
            <person name="Prigge M."/>
            <person name="Reiss B."/>
            <person name="Renner T."/>
            <person name="Rombauts S."/>
            <person name="Rushton P."/>
            <person name="Sanderfoot A."/>
            <person name="Schween G."/>
            <person name="Shiu S.-H."/>
            <person name="Stueber K."/>
            <person name="Theodoulou F.L."/>
            <person name="Tu H."/>
            <person name="Van de Peer Y."/>
            <person name="Verrier P.J."/>
            <person name="Waters E."/>
            <person name="Wood A."/>
            <person name="Yang L."/>
            <person name="Cove D."/>
            <person name="Cuming A."/>
            <person name="Hasebe M."/>
            <person name="Lucas S."/>
            <person name="Mishler D.B."/>
            <person name="Reski R."/>
            <person name="Grigoriev I."/>
            <person name="Quatrano R.S."/>
            <person name="Boore J.L."/>
        </authorList>
    </citation>
    <scope>NUCLEOTIDE SEQUENCE [LARGE SCALE GENOMIC DNA]</scope>
    <source>
        <strain evidence="2 3">cv. Gransden 2004</strain>
    </source>
</reference>
<dbReference type="Proteomes" id="UP000006727">
    <property type="component" value="Chromosome 2"/>
</dbReference>
<proteinExistence type="predicted"/>
<keyword evidence="3" id="KW-1185">Reference proteome</keyword>
<accession>A0A2K1L176</accession>
<reference evidence="2" key="3">
    <citation type="submission" date="2020-12" db="UniProtKB">
        <authorList>
            <consortium name="EnsemblPlants"/>
        </authorList>
    </citation>
    <scope>IDENTIFICATION</scope>
</reference>
<name>A0A2K1L176_PHYPA</name>
<dbReference type="EnsemblPlants" id="Pp3c2_11930V3.1">
    <property type="protein sequence ID" value="Pp3c2_11930V3.1"/>
    <property type="gene ID" value="Pp3c2_11930"/>
</dbReference>
<evidence type="ECO:0000313" key="1">
    <source>
        <dbReference type="EMBL" id="PNR59772.1"/>
    </source>
</evidence>
<evidence type="ECO:0000313" key="3">
    <source>
        <dbReference type="Proteomes" id="UP000006727"/>
    </source>
</evidence>
<dbReference type="Gramene" id="Pp3c2_11930V3.1">
    <property type="protein sequence ID" value="Pp3c2_11930V3.1"/>
    <property type="gene ID" value="Pp3c2_11930"/>
</dbReference>
<protein>
    <submittedName>
        <fullName evidence="1 2">Uncharacterized protein</fullName>
    </submittedName>
</protein>
<dbReference type="InParanoid" id="A0A2K1L176"/>
<dbReference type="AlphaFoldDB" id="A0A2K1L176"/>
<sequence>MSLKPWRWRGIAKGRLNDRPQKESKNWEWR</sequence>
<reference evidence="1 3" key="2">
    <citation type="journal article" date="2018" name="Plant J.">
        <title>The Physcomitrella patens chromosome-scale assembly reveals moss genome structure and evolution.</title>
        <authorList>
            <person name="Lang D."/>
            <person name="Ullrich K.K."/>
            <person name="Murat F."/>
            <person name="Fuchs J."/>
            <person name="Jenkins J."/>
            <person name="Haas F.B."/>
            <person name="Piednoel M."/>
            <person name="Gundlach H."/>
            <person name="Van Bel M."/>
            <person name="Meyberg R."/>
            <person name="Vives C."/>
            <person name="Morata J."/>
            <person name="Symeonidi A."/>
            <person name="Hiss M."/>
            <person name="Muchero W."/>
            <person name="Kamisugi Y."/>
            <person name="Saleh O."/>
            <person name="Blanc G."/>
            <person name="Decker E.L."/>
            <person name="van Gessel N."/>
            <person name="Grimwood J."/>
            <person name="Hayes R.D."/>
            <person name="Graham S.W."/>
            <person name="Gunter L.E."/>
            <person name="McDaniel S.F."/>
            <person name="Hoernstein S.N.W."/>
            <person name="Larsson A."/>
            <person name="Li F.W."/>
            <person name="Perroud P.F."/>
            <person name="Phillips J."/>
            <person name="Ranjan P."/>
            <person name="Rokshar D.S."/>
            <person name="Rothfels C.J."/>
            <person name="Schneider L."/>
            <person name="Shu S."/>
            <person name="Stevenson D.W."/>
            <person name="Thummler F."/>
            <person name="Tillich M."/>
            <person name="Villarreal Aguilar J.C."/>
            <person name="Widiez T."/>
            <person name="Wong G.K."/>
            <person name="Wymore A."/>
            <person name="Zhang Y."/>
            <person name="Zimmer A.D."/>
            <person name="Quatrano R.S."/>
            <person name="Mayer K.F.X."/>
            <person name="Goodstein D."/>
            <person name="Casacuberta J.M."/>
            <person name="Vandepoele K."/>
            <person name="Reski R."/>
            <person name="Cuming A.C."/>
            <person name="Tuskan G.A."/>
            <person name="Maumus F."/>
            <person name="Salse J."/>
            <person name="Schmutz J."/>
            <person name="Rensing S.A."/>
        </authorList>
    </citation>
    <scope>NUCLEOTIDE SEQUENCE [LARGE SCALE GENOMIC DNA]</scope>
    <source>
        <strain evidence="2 3">cv. Gransden 2004</strain>
    </source>
</reference>